<dbReference type="SUPFAM" id="SSF52206">
    <property type="entry name" value="Hypothetical protein MTH538"/>
    <property type="match status" value="1"/>
</dbReference>
<proteinExistence type="predicted"/>
<accession>A0ABT6IVL1</accession>
<dbReference type="Proteomes" id="UP001243298">
    <property type="component" value="Unassembled WGS sequence"/>
</dbReference>
<dbReference type="InterPro" id="IPR015032">
    <property type="entry name" value="ThsB__TIR-like_domain"/>
</dbReference>
<reference evidence="2 3" key="1">
    <citation type="submission" date="2017-11" db="EMBL/GenBank/DDBJ databases">
        <title>Whole genome sequencing of Psychrobacter pocilloporae S6-60T(=JCM 31058T=LMG 29157T).</title>
        <authorList>
            <person name="Das S.K."/>
        </authorList>
    </citation>
    <scope>NUCLEOTIDE SEQUENCE [LARGE SCALE GENOMIC DNA]</scope>
    <source>
        <strain evidence="2 3">S6-60</strain>
    </source>
</reference>
<sequence length="137" mass="15501">MMAHKVFISYDHSEDAHYKYLLQAWSNHPRFVFEFDNRSVQTAINSEDASRVKAGISSKMKDATHLFVIVGKLSHESDWMNWEIARAKELGLKIAAVKIEKSNISPTGLLNIKTSWATSFTQARVIEALDNAVVGYE</sequence>
<dbReference type="InterPro" id="IPR036490">
    <property type="entry name" value="ThsB_TIR-like_sf"/>
</dbReference>
<feature type="domain" description="Thoeris protein ThsB TIR-like" evidence="1">
    <location>
        <begin position="7"/>
        <end position="103"/>
    </location>
</feature>
<dbReference type="Pfam" id="PF08937">
    <property type="entry name" value="ThsB_TIR"/>
    <property type="match status" value="1"/>
</dbReference>
<dbReference type="EMBL" id="PGFT01000001">
    <property type="protein sequence ID" value="MDH4905854.1"/>
    <property type="molecule type" value="Genomic_DNA"/>
</dbReference>
<evidence type="ECO:0000313" key="2">
    <source>
        <dbReference type="EMBL" id="MDH4905854.1"/>
    </source>
</evidence>
<evidence type="ECO:0000259" key="1">
    <source>
        <dbReference type="Pfam" id="PF08937"/>
    </source>
</evidence>
<name>A0ABT6IVL1_9GAMM</name>
<comment type="caution">
    <text evidence="2">The sequence shown here is derived from an EMBL/GenBank/DDBJ whole genome shotgun (WGS) entry which is preliminary data.</text>
</comment>
<organism evidence="2 3">
    <name type="scientific">Psychrobacter pocilloporae</name>
    <dbReference type="NCBI Taxonomy" id="1775882"/>
    <lineage>
        <taxon>Bacteria</taxon>
        <taxon>Pseudomonadati</taxon>
        <taxon>Pseudomonadota</taxon>
        <taxon>Gammaproteobacteria</taxon>
        <taxon>Moraxellales</taxon>
        <taxon>Moraxellaceae</taxon>
        <taxon>Psychrobacter</taxon>
    </lineage>
</organism>
<keyword evidence="3" id="KW-1185">Reference proteome</keyword>
<protein>
    <submittedName>
        <fullName evidence="2">TIR-like domain-containing protein</fullName>
    </submittedName>
</protein>
<evidence type="ECO:0000313" key="3">
    <source>
        <dbReference type="Proteomes" id="UP001243298"/>
    </source>
</evidence>
<dbReference type="Gene3D" id="3.40.50.11200">
    <property type="match status" value="1"/>
</dbReference>
<gene>
    <name evidence="2" type="ORF">CUR83_12505</name>
</gene>